<keyword evidence="1" id="KW-0732">Signal</keyword>
<organism evidence="2 3">
    <name type="scientific">Nitratireductor arenosus</name>
    <dbReference type="NCBI Taxonomy" id="2682096"/>
    <lineage>
        <taxon>Bacteria</taxon>
        <taxon>Pseudomonadati</taxon>
        <taxon>Pseudomonadota</taxon>
        <taxon>Alphaproteobacteria</taxon>
        <taxon>Hyphomicrobiales</taxon>
        <taxon>Phyllobacteriaceae</taxon>
        <taxon>Nitratireductor</taxon>
    </lineage>
</organism>
<evidence type="ECO:0000313" key="3">
    <source>
        <dbReference type="Proteomes" id="UP000463224"/>
    </source>
</evidence>
<protein>
    <submittedName>
        <fullName evidence="2">Uncharacterized protein</fullName>
    </submittedName>
</protein>
<comment type="caution">
    <text evidence="2">The sequence shown here is derived from an EMBL/GenBank/DDBJ whole genome shotgun (WGS) entry which is preliminary data.</text>
</comment>
<reference evidence="2 3" key="1">
    <citation type="submission" date="2019-12" db="EMBL/GenBank/DDBJ databases">
        <title>Nitratireductor arenosus sp. nov., Isolated from sea sand, Jeju island, South Korea.</title>
        <authorList>
            <person name="Kim W."/>
        </authorList>
    </citation>
    <scope>NUCLEOTIDE SEQUENCE [LARGE SCALE GENOMIC DNA]</scope>
    <source>
        <strain evidence="2 3">CAU 1489</strain>
    </source>
</reference>
<name>A0A844QHU2_9HYPH</name>
<evidence type="ECO:0000313" key="2">
    <source>
        <dbReference type="EMBL" id="MVA98757.1"/>
    </source>
</evidence>
<gene>
    <name evidence="2" type="ORF">GN330_16035</name>
</gene>
<feature type="chain" id="PRO_5032720723" evidence="1">
    <location>
        <begin position="20"/>
        <end position="90"/>
    </location>
</feature>
<dbReference type="AlphaFoldDB" id="A0A844QHU2"/>
<accession>A0A844QHU2</accession>
<keyword evidence="3" id="KW-1185">Reference proteome</keyword>
<dbReference type="RefSeq" id="WP_156713655.1">
    <property type="nucleotide sequence ID" value="NZ_WPHG01000003.1"/>
</dbReference>
<feature type="signal peptide" evidence="1">
    <location>
        <begin position="1"/>
        <end position="19"/>
    </location>
</feature>
<dbReference type="Proteomes" id="UP000463224">
    <property type="component" value="Unassembled WGS sequence"/>
</dbReference>
<evidence type="ECO:0000256" key="1">
    <source>
        <dbReference type="SAM" id="SignalP"/>
    </source>
</evidence>
<proteinExistence type="predicted"/>
<sequence length="90" mass="9484">MRRLLLAGLVLLAGAASSAATQDATPVTSDHCKALLAQISAKPQFKAFAVTENGRECHAVWGSANQLQANRDARAGCEVDGRHCLLIAVR</sequence>
<dbReference type="EMBL" id="WPHG01000003">
    <property type="protein sequence ID" value="MVA98757.1"/>
    <property type="molecule type" value="Genomic_DNA"/>
</dbReference>